<name>A0A645ADD0_9ZZZZ</name>
<gene>
    <name evidence="1" type="ORF">SDC9_97962</name>
</gene>
<protein>
    <submittedName>
        <fullName evidence="1">Uncharacterized protein</fullName>
    </submittedName>
</protein>
<sequence length="59" mass="6412">MDSGISSAMAFGALLRENPEAAHIYDTCTPQQKQRLLLKIQSVPVDSMESFVSQLSSAL</sequence>
<dbReference type="EMBL" id="VSSQ01013311">
    <property type="protein sequence ID" value="MPM51215.1"/>
    <property type="molecule type" value="Genomic_DNA"/>
</dbReference>
<comment type="caution">
    <text evidence="1">The sequence shown here is derived from an EMBL/GenBank/DDBJ whole genome shotgun (WGS) entry which is preliminary data.</text>
</comment>
<reference evidence="1" key="1">
    <citation type="submission" date="2019-08" db="EMBL/GenBank/DDBJ databases">
        <authorList>
            <person name="Kucharzyk K."/>
            <person name="Murdoch R.W."/>
            <person name="Higgins S."/>
            <person name="Loffler F."/>
        </authorList>
    </citation>
    <scope>NUCLEOTIDE SEQUENCE</scope>
</reference>
<organism evidence="1">
    <name type="scientific">bioreactor metagenome</name>
    <dbReference type="NCBI Taxonomy" id="1076179"/>
    <lineage>
        <taxon>unclassified sequences</taxon>
        <taxon>metagenomes</taxon>
        <taxon>ecological metagenomes</taxon>
    </lineage>
</organism>
<dbReference type="AlphaFoldDB" id="A0A645ADD0"/>
<proteinExistence type="predicted"/>
<accession>A0A645ADD0</accession>
<evidence type="ECO:0000313" key="1">
    <source>
        <dbReference type="EMBL" id="MPM51215.1"/>
    </source>
</evidence>